<dbReference type="Pfam" id="PF02954">
    <property type="entry name" value="HTH_8"/>
    <property type="match status" value="1"/>
</dbReference>
<dbReference type="InterPro" id="IPR002078">
    <property type="entry name" value="Sigma_54_int"/>
</dbReference>
<reference evidence="6 7" key="1">
    <citation type="submission" date="2016-11" db="EMBL/GenBank/DDBJ databases">
        <title>Genomic analysis of Caldithrix abyssi and proposal of a novel bacterial phylum Caldithrichaeota.</title>
        <authorList>
            <person name="Kublanov I."/>
            <person name="Sigalova O."/>
            <person name="Gavrilov S."/>
            <person name="Lebedinsky A."/>
            <person name="Ivanova N."/>
            <person name="Daum C."/>
            <person name="Reddy T."/>
            <person name="Klenk H.P."/>
            <person name="Goker M."/>
            <person name="Reva O."/>
            <person name="Miroshnichenko M."/>
            <person name="Kyprides N."/>
            <person name="Woyke T."/>
            <person name="Gelfand M."/>
        </authorList>
    </citation>
    <scope>NUCLEOTIDE SEQUENCE [LARGE SCALE GENOMIC DNA]</scope>
    <source>
        <strain evidence="6 7">LF13</strain>
    </source>
</reference>
<dbReference type="PROSITE" id="PS50045">
    <property type="entry name" value="SIGMA54_INTERACT_4"/>
    <property type="match status" value="1"/>
</dbReference>
<gene>
    <name evidence="6" type="ORF">Cabys_2362</name>
</gene>
<evidence type="ECO:0000256" key="4">
    <source>
        <dbReference type="ARBA" id="ARBA00023163"/>
    </source>
</evidence>
<evidence type="ECO:0000256" key="1">
    <source>
        <dbReference type="ARBA" id="ARBA00022741"/>
    </source>
</evidence>
<evidence type="ECO:0000313" key="6">
    <source>
        <dbReference type="EMBL" id="APF19111.1"/>
    </source>
</evidence>
<protein>
    <submittedName>
        <fullName evidence="6">Nif-specific regulatory protein</fullName>
    </submittedName>
</protein>
<feature type="domain" description="Sigma-54 factor interaction" evidence="5">
    <location>
        <begin position="1"/>
        <end position="32"/>
    </location>
</feature>
<keyword evidence="1" id="KW-0547">Nucleotide-binding</keyword>
<dbReference type="PRINTS" id="PR01590">
    <property type="entry name" value="HTHFIS"/>
</dbReference>
<dbReference type="GO" id="GO:0043565">
    <property type="term" value="F:sequence-specific DNA binding"/>
    <property type="evidence" value="ECO:0007669"/>
    <property type="project" value="InterPro"/>
</dbReference>
<keyword evidence="4" id="KW-0804">Transcription</keyword>
<dbReference type="InterPro" id="IPR002197">
    <property type="entry name" value="HTH_Fis"/>
</dbReference>
<dbReference type="GO" id="GO:0006355">
    <property type="term" value="P:regulation of DNA-templated transcription"/>
    <property type="evidence" value="ECO:0007669"/>
    <property type="project" value="InterPro"/>
</dbReference>
<evidence type="ECO:0000256" key="2">
    <source>
        <dbReference type="ARBA" id="ARBA00022840"/>
    </source>
</evidence>
<evidence type="ECO:0000256" key="3">
    <source>
        <dbReference type="ARBA" id="ARBA00023015"/>
    </source>
</evidence>
<name>A0A1J1C8Y7_CALAY</name>
<dbReference type="Gene3D" id="1.10.8.60">
    <property type="match status" value="1"/>
</dbReference>
<accession>A0A1J1C8Y7</accession>
<proteinExistence type="predicted"/>
<dbReference type="Gene3D" id="1.10.10.60">
    <property type="entry name" value="Homeodomain-like"/>
    <property type="match status" value="1"/>
</dbReference>
<dbReference type="InterPro" id="IPR009057">
    <property type="entry name" value="Homeodomain-like_sf"/>
</dbReference>
<dbReference type="InterPro" id="IPR058031">
    <property type="entry name" value="AAA_lid_NorR"/>
</dbReference>
<evidence type="ECO:0000259" key="5">
    <source>
        <dbReference type="PROSITE" id="PS50045"/>
    </source>
</evidence>
<keyword evidence="2" id="KW-0067">ATP-binding</keyword>
<sequence>MNYSPSLREKLLRYPWPGNIRELRNALERAVAMCNTWQLSEEDFPFLKSDAPMQEDPLFAPTDLQTALTRFKRRYLQRILQGVNGNQSQAARILHIQRTYLNRLIKELKIETEK</sequence>
<dbReference type="PANTHER" id="PTHR32071">
    <property type="entry name" value="TRANSCRIPTIONAL REGULATORY PROTEIN"/>
    <property type="match status" value="1"/>
</dbReference>
<dbReference type="AlphaFoldDB" id="A0A1J1C8Y7"/>
<keyword evidence="3" id="KW-0805">Transcription regulation</keyword>
<dbReference type="KEGG" id="caby:Cabys_2362"/>
<organism evidence="6 7">
    <name type="scientific">Caldithrix abyssi DSM 13497</name>
    <dbReference type="NCBI Taxonomy" id="880073"/>
    <lineage>
        <taxon>Bacteria</taxon>
        <taxon>Pseudomonadati</taxon>
        <taxon>Calditrichota</taxon>
        <taxon>Calditrichia</taxon>
        <taxon>Calditrichales</taxon>
        <taxon>Calditrichaceae</taxon>
        <taxon>Caldithrix</taxon>
    </lineage>
</organism>
<dbReference type="GO" id="GO:0005524">
    <property type="term" value="F:ATP binding"/>
    <property type="evidence" value="ECO:0007669"/>
    <property type="project" value="UniProtKB-KW"/>
</dbReference>
<dbReference type="EMBL" id="CP018099">
    <property type="protein sequence ID" value="APF19111.1"/>
    <property type="molecule type" value="Genomic_DNA"/>
</dbReference>
<dbReference type="SUPFAM" id="SSF46689">
    <property type="entry name" value="Homeodomain-like"/>
    <property type="match status" value="1"/>
</dbReference>
<evidence type="ECO:0000313" key="7">
    <source>
        <dbReference type="Proteomes" id="UP000183868"/>
    </source>
</evidence>
<dbReference type="Proteomes" id="UP000183868">
    <property type="component" value="Chromosome"/>
</dbReference>
<dbReference type="PANTHER" id="PTHR32071:SF57">
    <property type="entry name" value="C4-DICARBOXYLATE TRANSPORT TRANSCRIPTIONAL REGULATORY PROTEIN DCTD"/>
    <property type="match status" value="1"/>
</dbReference>
<dbReference type="PROSITE" id="PS00688">
    <property type="entry name" value="SIGMA54_INTERACT_3"/>
    <property type="match status" value="1"/>
</dbReference>
<dbReference type="Pfam" id="PF25601">
    <property type="entry name" value="AAA_lid_14"/>
    <property type="match status" value="1"/>
</dbReference>
<dbReference type="InterPro" id="IPR025944">
    <property type="entry name" value="Sigma_54_int_dom_CS"/>
</dbReference>